<evidence type="ECO:0000256" key="1">
    <source>
        <dbReference type="ARBA" id="ARBA00004138"/>
    </source>
</evidence>
<dbReference type="SUPFAM" id="SSF50978">
    <property type="entry name" value="WD40 repeat-like"/>
    <property type="match status" value="1"/>
</dbReference>
<dbReference type="Pfam" id="PF24762">
    <property type="entry name" value="TPR_IF140-IFT172"/>
    <property type="match status" value="1"/>
</dbReference>
<keyword evidence="3" id="KW-0677">Repeat</keyword>
<dbReference type="InterPro" id="IPR056168">
    <property type="entry name" value="TPR_IF140/IFT172/WDR19"/>
</dbReference>
<dbReference type="STRING" id="70415.A0A5S6QE18"/>
<evidence type="ECO:0000259" key="8">
    <source>
        <dbReference type="Pfam" id="PF24760"/>
    </source>
</evidence>
<evidence type="ECO:0000256" key="5">
    <source>
        <dbReference type="ARBA" id="ARBA00023273"/>
    </source>
</evidence>
<dbReference type="WBParaSite" id="TMUE_1000005162.1">
    <property type="protein sequence ID" value="TMUE_1000005162.1"/>
    <property type="gene ID" value="WBGene00299219"/>
</dbReference>
<reference evidence="11" key="1">
    <citation type="submission" date="2019-12" db="UniProtKB">
        <authorList>
            <consortium name="WormBaseParasite"/>
        </authorList>
    </citation>
    <scope>IDENTIFICATION</scope>
</reference>
<comment type="subcellular location">
    <subcellularLocation>
        <location evidence="1">Cell projection</location>
        <location evidence="1">Cilium</location>
    </subcellularLocation>
</comment>
<keyword evidence="4" id="KW-0969">Cilium</keyword>
<dbReference type="GO" id="GO:0036064">
    <property type="term" value="C:ciliary basal body"/>
    <property type="evidence" value="ECO:0007669"/>
    <property type="project" value="TreeGrafter"/>
</dbReference>
<dbReference type="GO" id="GO:0035721">
    <property type="term" value="P:intraciliary retrograde transport"/>
    <property type="evidence" value="ECO:0007669"/>
    <property type="project" value="TreeGrafter"/>
</dbReference>
<dbReference type="FunFam" id="1.25.40.470:FF:000028">
    <property type="entry name" value="Intraflagellar transport protein 140-like protein"/>
    <property type="match status" value="1"/>
</dbReference>
<evidence type="ECO:0000256" key="4">
    <source>
        <dbReference type="ARBA" id="ARBA00023069"/>
    </source>
</evidence>
<dbReference type="GO" id="GO:0030991">
    <property type="term" value="C:intraciliary transport particle A"/>
    <property type="evidence" value="ECO:0007669"/>
    <property type="project" value="TreeGrafter"/>
</dbReference>
<dbReference type="SUPFAM" id="SSF101908">
    <property type="entry name" value="Putative isomerase YbhE"/>
    <property type="match status" value="1"/>
</dbReference>
<keyword evidence="10" id="KW-1185">Reference proteome</keyword>
<keyword evidence="5" id="KW-0966">Cell projection</keyword>
<dbReference type="Pfam" id="PF24760">
    <property type="entry name" value="TPR_IF140_C"/>
    <property type="match status" value="1"/>
</dbReference>
<proteinExistence type="predicted"/>
<dbReference type="InterPro" id="IPR016024">
    <property type="entry name" value="ARM-type_fold"/>
</dbReference>
<dbReference type="InterPro" id="IPR011990">
    <property type="entry name" value="TPR-like_helical_dom_sf"/>
</dbReference>
<protein>
    <submittedName>
        <fullName evidence="11">Anaphase-promoting complex subunit 4 WD40 domain-containing protein</fullName>
    </submittedName>
</protein>
<dbReference type="Pfam" id="PF23383">
    <property type="entry name" value="Beta-prop_IFT140_1st"/>
    <property type="match status" value="1"/>
</dbReference>
<feature type="domain" description="IF140 C-terminal TPR" evidence="8">
    <location>
        <begin position="1264"/>
        <end position="1384"/>
    </location>
</feature>
<keyword evidence="2" id="KW-0853">WD repeat</keyword>
<evidence type="ECO:0000259" key="7">
    <source>
        <dbReference type="Pfam" id="PF23385"/>
    </source>
</evidence>
<dbReference type="SUPFAM" id="SSF48371">
    <property type="entry name" value="ARM repeat"/>
    <property type="match status" value="1"/>
</dbReference>
<dbReference type="Proteomes" id="UP000046395">
    <property type="component" value="Unassembled WGS sequence"/>
</dbReference>
<dbReference type="GO" id="GO:0005930">
    <property type="term" value="C:axoneme"/>
    <property type="evidence" value="ECO:0007669"/>
    <property type="project" value="TreeGrafter"/>
</dbReference>
<dbReference type="Pfam" id="PF23385">
    <property type="entry name" value="Beta-prop_IFT140_2nd"/>
    <property type="match status" value="1"/>
</dbReference>
<dbReference type="InterPro" id="IPR056156">
    <property type="entry name" value="TPR_IF140_C"/>
</dbReference>
<evidence type="ECO:0000256" key="2">
    <source>
        <dbReference type="ARBA" id="ARBA00022574"/>
    </source>
</evidence>
<dbReference type="InterPro" id="IPR056154">
    <property type="entry name" value="Beta-prop_IFT140_1st"/>
</dbReference>
<feature type="domain" description="IFT140 first beta-propeller" evidence="6">
    <location>
        <begin position="3"/>
        <end position="390"/>
    </location>
</feature>
<evidence type="ECO:0000313" key="10">
    <source>
        <dbReference type="Proteomes" id="UP000046395"/>
    </source>
</evidence>
<dbReference type="PANTHER" id="PTHR15722:SF7">
    <property type="entry name" value="INTRAFLAGELLAR TRANSPORT PROTEIN 140 HOMOLOG"/>
    <property type="match status" value="1"/>
</dbReference>
<dbReference type="InterPro" id="IPR036322">
    <property type="entry name" value="WD40_repeat_dom_sf"/>
</dbReference>
<accession>A0A5S6QE18</accession>
<dbReference type="Gene3D" id="1.25.40.470">
    <property type="match status" value="2"/>
</dbReference>
<feature type="domain" description="IFT140 second beta-propeller" evidence="7">
    <location>
        <begin position="402"/>
        <end position="704"/>
    </location>
</feature>
<sequence length="1434" mass="161088">MSLFVDQKLCLTEENEETVKSFHVHPVLNLVAVLLQSASDGEVVIFDLQGKRLSHSSVTISEPNAVLIKWNPVYAVIGAGLSNGTIQNFSVETDALHTAEEKLNSAVCTLCWNEQGSLLLASDSVGNSLVYEAKNDACLLSVIVKISVDDVVQSASFPFSPSQSESALEATSLPGHLQGTNLSTELRNDDSFCLFYLGCRSGRLYALLNDGKLELCCTLKSGVSKILLFHERRTVICLSDDFFLYQFKAMSPLTFESIMEVKLSFRSQWPQLIWVGSGVLGFCSGENVVRIWDLNTEANSLLSLEECSATDPDDRVSYIAFCQRKGILAAGTLKNLIVLWQKDVETAENRRGWFVYNLLTFPGPIVAFEWSTTAVALAVASSTFVVIYAEVPMVHCSSPEFLVVQISRTSVSICKPSDSCAKEFDAGSSIHKLCMSDSRLAIAVDNQLNAYSIDENCALEKLSTLAYSGKETALFGSKVCIVEENNCLSIFDITGSGSAQTIPISGQCSQIAFMKAAANRLCVACKFGPLLIYEIKNSGFRQLHRFPTVPLAEKLCIGSLGCNVLCDCVCFTFNTVEGTPDECIYIWNTMINKVYSCNLNTELAEEWNYKDTQRNEESRNKQRLRSRAYLLAHCWDMVDKRILFCHTALKLEECKEASFVHGEGKVMVYLVTSDLDVLVQHVANINACCDILLAARAPYLYFTARREFSTPPVSKEEKEERGKVRINEFLIQITWPEFIGLENCDAECISAAVDFLMYSTAGNMDEAFKAIRSIKQSQSTASSSSPLWESIGKICIRYGIMSAAHFCFQKMRNAYLGSCMHFALEDCSNTKVQLGLLALQLNLQDYAIRAFTESCRYDWLNKLYQCSNQWDKAVEVAETHDRIHLKNTYYHYGHFLERSGETSKAIECYEKAGVAHSDIPHLLLPFPKKLEEYVRGKKDLRLFQWLAKYMESNDEMDGAINYYLSAKDFPSLLRILCHQGKFEEAVRVAKESGNRAACYQLATYYEAMGNYNDAVYFFSLSEAYKSAIRICKECHFDEKLADLALKGTASLMIDVAKYYADRHGMVDKAVMLYHKAGLHDQAINLALQTEQFSALDLITSDLKLQAEPMMLDKCAQFFLQNRQYSKAVELLAEAKKYERAIRISTENNIPLNEALADLMTPTKEDIRDSKLRSELVEELADSCMKQGLYSCAAKKYIQAGSRKKAMKALIINGDCQKIVQFANASKCKELYITAANYLCSLDWVMKPEISSSIAQLYRKASAYDQLTKFYCMWAKERVEEFGDYDSSLEHLTQGLKCLEKCSSSLAASEYSRQFSEIERKITLTKKFISIKSAAETAPIDVIERLLVILEDGSLGEALHVGDIYSIIIEQYVRLDDFRKAQHYFALLERSTAKDQQDRCLSSDTRNKILQYIASTTDQDDDTINHRPTEDVPIE</sequence>
<dbReference type="InterPro" id="IPR056155">
    <property type="entry name" value="Beta-prop_IFT140_2nd"/>
</dbReference>
<dbReference type="PANTHER" id="PTHR15722">
    <property type="entry name" value="IFT140/172-RELATED"/>
    <property type="match status" value="1"/>
</dbReference>
<name>A0A5S6QE18_TRIMR</name>
<dbReference type="InterPro" id="IPR015943">
    <property type="entry name" value="WD40/YVTN_repeat-like_dom_sf"/>
</dbReference>
<feature type="domain" description="IF140/IFT172/WDR19 TPR" evidence="9">
    <location>
        <begin position="762"/>
        <end position="1254"/>
    </location>
</feature>
<evidence type="ECO:0000259" key="6">
    <source>
        <dbReference type="Pfam" id="PF23383"/>
    </source>
</evidence>
<dbReference type="Gene3D" id="2.130.10.10">
    <property type="entry name" value="YVTN repeat-like/Quinoprotein amine dehydrogenase"/>
    <property type="match status" value="2"/>
</dbReference>
<dbReference type="SUPFAM" id="SSF48452">
    <property type="entry name" value="TPR-like"/>
    <property type="match status" value="2"/>
</dbReference>
<organism evidence="10 11">
    <name type="scientific">Trichuris muris</name>
    <name type="common">Mouse whipworm</name>
    <dbReference type="NCBI Taxonomy" id="70415"/>
    <lineage>
        <taxon>Eukaryota</taxon>
        <taxon>Metazoa</taxon>
        <taxon>Ecdysozoa</taxon>
        <taxon>Nematoda</taxon>
        <taxon>Enoplea</taxon>
        <taxon>Dorylaimia</taxon>
        <taxon>Trichinellida</taxon>
        <taxon>Trichuridae</taxon>
        <taxon>Trichuris</taxon>
    </lineage>
</organism>
<evidence type="ECO:0000256" key="3">
    <source>
        <dbReference type="ARBA" id="ARBA00022737"/>
    </source>
</evidence>
<evidence type="ECO:0000313" key="11">
    <source>
        <dbReference type="WBParaSite" id="TMUE_1000005162.1"/>
    </source>
</evidence>
<evidence type="ECO:0000259" key="9">
    <source>
        <dbReference type="Pfam" id="PF24762"/>
    </source>
</evidence>